<sequence length="945" mass="103286">MTSITTTWSPSSFQLRLAFNGRKTPSFVLVRTRRHKLDRRFTICAVAGNSSVNNNGIERRRSGNSWVVNSNSSTDGFAGWNADEQSGDSSSKQSLKGIVGAGVAGVVLVAGLTFAALAIGKGSSSRIKPQMEPLTTEQESLLDDHNNRTEEDKHESQDGSVEQSTTVLDIDPSSNPDSKHNDSAEMDSETRDAGVTNIAPIQQDLENESTTNHISVDPEVVPESPDSLISSASSSISEDAYFPSQKAEPFNAPAETNPSLFSEHMTNLNNDEQEDLSGAQEAVNPNSSSDMSQGQPTTLSISLSSQSDAVVEPNVINDTPIEATNTSSAENFGLDKIQEGSAEGDKLSLEVHGIIQTEPPGTTMPTNVSHAFANEEPGNVSEYMNESRQQLRPSSPEDSITSVGIPAPTVVPAALQAAPGKVLVPAIVDQVQGQALAALQALKVIEADVQPGDLCTRREYARWLVSASSALTRSTISKVYPAMYIENVTELAFDDITAEDPDFPSIQGLAEAGLISSKLSRQDMQLSLGDDTGPLFFSPESPLSRQDLVSWKMALEKKQLPMVDRKSLQQVSGFIDIDKINPDAWPALAADLGAGEQGIIALAFGYTRLFQPDKPVTKAQAAIALATGEASDVVSEELARIEAESMAEKVVAAHNALVAEVEQDVNASYEKELQLEREKIDAVEKLAEATKQELERLRAEREAENLALLKERATVDSEMEVLSRLRRDVEEELQTLMSNKVEISHEKERLSKLRRDAEIENQEIARLQYELEVERKALSIARSWAEEEAKRAREQAKALEEARERWAKQGIKVVVDDDLREEENASVTWAGVGKEFSVEETVDRAENLVDRLRSMADVVRGRSRDTINKIIQKMLHLIEMLKEWGLKLGKQAGELKDSAISRMGGSFQEVQRSSVEFSSSVKGGIKRIAEDCREGVEKITQKFKT</sequence>
<accession>A0ACB9ZXV2</accession>
<gene>
    <name evidence="1" type="ORF">M9H77_29992</name>
</gene>
<keyword evidence="2" id="KW-1185">Reference proteome</keyword>
<reference evidence="2" key="1">
    <citation type="journal article" date="2023" name="Nat. Plants">
        <title>Single-cell RNA sequencing provides a high-resolution roadmap for understanding the multicellular compartmentation of specialized metabolism.</title>
        <authorList>
            <person name="Sun S."/>
            <person name="Shen X."/>
            <person name="Li Y."/>
            <person name="Li Y."/>
            <person name="Wang S."/>
            <person name="Li R."/>
            <person name="Zhang H."/>
            <person name="Shen G."/>
            <person name="Guo B."/>
            <person name="Wei J."/>
            <person name="Xu J."/>
            <person name="St-Pierre B."/>
            <person name="Chen S."/>
            <person name="Sun C."/>
        </authorList>
    </citation>
    <scope>NUCLEOTIDE SEQUENCE [LARGE SCALE GENOMIC DNA]</scope>
</reference>
<dbReference type="EMBL" id="CM044707">
    <property type="protein sequence ID" value="KAI5652805.1"/>
    <property type="molecule type" value="Genomic_DNA"/>
</dbReference>
<dbReference type="Proteomes" id="UP001060085">
    <property type="component" value="Linkage Group LG07"/>
</dbReference>
<protein>
    <submittedName>
        <fullName evidence="1">Uncharacterized protein</fullName>
    </submittedName>
</protein>
<proteinExistence type="predicted"/>
<evidence type="ECO:0000313" key="1">
    <source>
        <dbReference type="EMBL" id="KAI5652805.1"/>
    </source>
</evidence>
<evidence type="ECO:0000313" key="2">
    <source>
        <dbReference type="Proteomes" id="UP001060085"/>
    </source>
</evidence>
<name>A0ACB9ZXV2_CATRO</name>
<organism evidence="1 2">
    <name type="scientific">Catharanthus roseus</name>
    <name type="common">Madagascar periwinkle</name>
    <name type="synonym">Vinca rosea</name>
    <dbReference type="NCBI Taxonomy" id="4058"/>
    <lineage>
        <taxon>Eukaryota</taxon>
        <taxon>Viridiplantae</taxon>
        <taxon>Streptophyta</taxon>
        <taxon>Embryophyta</taxon>
        <taxon>Tracheophyta</taxon>
        <taxon>Spermatophyta</taxon>
        <taxon>Magnoliopsida</taxon>
        <taxon>eudicotyledons</taxon>
        <taxon>Gunneridae</taxon>
        <taxon>Pentapetalae</taxon>
        <taxon>asterids</taxon>
        <taxon>lamiids</taxon>
        <taxon>Gentianales</taxon>
        <taxon>Apocynaceae</taxon>
        <taxon>Rauvolfioideae</taxon>
        <taxon>Vinceae</taxon>
        <taxon>Catharanthinae</taxon>
        <taxon>Catharanthus</taxon>
    </lineage>
</organism>
<comment type="caution">
    <text evidence="1">The sequence shown here is derived from an EMBL/GenBank/DDBJ whole genome shotgun (WGS) entry which is preliminary data.</text>
</comment>